<gene>
    <name evidence="1" type="ORF">HGH92_27095</name>
</gene>
<organism evidence="1 2">
    <name type="scientific">Chitinophaga varians</name>
    <dbReference type="NCBI Taxonomy" id="2202339"/>
    <lineage>
        <taxon>Bacteria</taxon>
        <taxon>Pseudomonadati</taxon>
        <taxon>Bacteroidota</taxon>
        <taxon>Chitinophagia</taxon>
        <taxon>Chitinophagales</taxon>
        <taxon>Chitinophagaceae</taxon>
        <taxon>Chitinophaga</taxon>
    </lineage>
</organism>
<name>A0A847RY64_9BACT</name>
<dbReference type="InterPro" id="IPR010662">
    <property type="entry name" value="RBBP9/YdeN"/>
</dbReference>
<reference evidence="1 2" key="1">
    <citation type="submission" date="2020-04" db="EMBL/GenBank/DDBJ databases">
        <authorList>
            <person name="Yin C."/>
        </authorList>
    </citation>
    <scope>NUCLEOTIDE SEQUENCE [LARGE SCALE GENOMIC DNA]</scope>
    <source>
        <strain evidence="1 2">Ae27</strain>
    </source>
</reference>
<sequence>MEKDVLFIQGGGNGGYKADKPLVASLQTALGRNYIVHYPQMLPDETAPDFGPQWLQQIGNQIAARKELILAGHSLGASMLLKFLSENGTPKSIAGLFLVAPPFWSGAEDWVQPLKLQQHFANKLPKELPVFFYQCEDDEVVPFDHFKRYQQHLPWAVFRELPVGGHQFNNDLSLVATDIEKL</sequence>
<comment type="caution">
    <text evidence="1">The sequence shown here is derived from an EMBL/GenBank/DDBJ whole genome shotgun (WGS) entry which is preliminary data.</text>
</comment>
<accession>A0A847RY64</accession>
<dbReference type="InterPro" id="IPR029058">
    <property type="entry name" value="AB_hydrolase_fold"/>
</dbReference>
<dbReference type="PANTHER" id="PTHR15394">
    <property type="entry name" value="SERINE HYDROLASE RBBP9"/>
    <property type="match status" value="1"/>
</dbReference>
<dbReference type="Gene3D" id="3.40.50.1820">
    <property type="entry name" value="alpha/beta hydrolase"/>
    <property type="match status" value="1"/>
</dbReference>
<dbReference type="RefSeq" id="WP_168873943.1">
    <property type="nucleotide sequence ID" value="NZ_JABAIA010000003.1"/>
</dbReference>
<dbReference type="Pfam" id="PF06821">
    <property type="entry name" value="Ser_hydrolase"/>
    <property type="match status" value="1"/>
</dbReference>
<protein>
    <recommendedName>
        <fullName evidence="3">Alpha/beta hydrolase</fullName>
    </recommendedName>
</protein>
<evidence type="ECO:0008006" key="3">
    <source>
        <dbReference type="Google" id="ProtNLM"/>
    </source>
</evidence>
<dbReference type="Proteomes" id="UP000570474">
    <property type="component" value="Unassembled WGS sequence"/>
</dbReference>
<evidence type="ECO:0000313" key="2">
    <source>
        <dbReference type="Proteomes" id="UP000570474"/>
    </source>
</evidence>
<dbReference type="EMBL" id="JABAIA010000003">
    <property type="protein sequence ID" value="NLR68002.1"/>
    <property type="molecule type" value="Genomic_DNA"/>
</dbReference>
<keyword evidence="2" id="KW-1185">Reference proteome</keyword>
<dbReference type="GO" id="GO:0016787">
    <property type="term" value="F:hydrolase activity"/>
    <property type="evidence" value="ECO:0007669"/>
    <property type="project" value="InterPro"/>
</dbReference>
<dbReference type="SUPFAM" id="SSF53474">
    <property type="entry name" value="alpha/beta-Hydrolases"/>
    <property type="match status" value="1"/>
</dbReference>
<evidence type="ECO:0000313" key="1">
    <source>
        <dbReference type="EMBL" id="NLR68002.1"/>
    </source>
</evidence>
<proteinExistence type="predicted"/>
<dbReference type="AlphaFoldDB" id="A0A847RY64"/>
<dbReference type="PANTHER" id="PTHR15394:SF3">
    <property type="entry name" value="SERINE HYDROLASE RBBP9"/>
    <property type="match status" value="1"/>
</dbReference>